<dbReference type="Proteomes" id="UP000293952">
    <property type="component" value="Unassembled WGS sequence"/>
</dbReference>
<dbReference type="RefSeq" id="WP_130092905.1">
    <property type="nucleotide sequence ID" value="NZ_SETE01000002.1"/>
</dbReference>
<proteinExistence type="predicted"/>
<organism evidence="1 2">
    <name type="scientific">Brumimicrobium glaciale</name>
    <dbReference type="NCBI Taxonomy" id="200475"/>
    <lineage>
        <taxon>Bacteria</taxon>
        <taxon>Pseudomonadati</taxon>
        <taxon>Bacteroidota</taxon>
        <taxon>Flavobacteriia</taxon>
        <taxon>Flavobacteriales</taxon>
        <taxon>Crocinitomicaceae</taxon>
        <taxon>Brumimicrobium</taxon>
    </lineage>
</organism>
<dbReference type="PROSITE" id="PS51257">
    <property type="entry name" value="PROKAR_LIPOPROTEIN"/>
    <property type="match status" value="1"/>
</dbReference>
<keyword evidence="2" id="KW-1185">Reference proteome</keyword>
<evidence type="ECO:0000313" key="2">
    <source>
        <dbReference type="Proteomes" id="UP000293952"/>
    </source>
</evidence>
<gene>
    <name evidence="1" type="ORF">ERX46_05845</name>
</gene>
<protein>
    <recommendedName>
        <fullName evidence="3">Lipocalin-like domain-containing protein</fullName>
    </recommendedName>
</protein>
<evidence type="ECO:0008006" key="3">
    <source>
        <dbReference type="Google" id="ProtNLM"/>
    </source>
</evidence>
<reference evidence="1 2" key="1">
    <citation type="submission" date="2019-02" db="EMBL/GenBank/DDBJ databases">
        <title>Genome sequence of the sea-ice species Brumimicrobium glaciale.</title>
        <authorList>
            <person name="Bowman J.P."/>
        </authorList>
    </citation>
    <scope>NUCLEOTIDE SEQUENCE [LARGE SCALE GENOMIC DNA]</scope>
    <source>
        <strain evidence="1 2">IC156</strain>
    </source>
</reference>
<name>A0A4Q4KPV4_9FLAO</name>
<dbReference type="EMBL" id="SETE01000002">
    <property type="protein sequence ID" value="RYM34897.1"/>
    <property type="molecule type" value="Genomic_DNA"/>
</dbReference>
<dbReference type="AlphaFoldDB" id="A0A4Q4KPV4"/>
<comment type="caution">
    <text evidence="1">The sequence shown here is derived from an EMBL/GenBank/DDBJ whole genome shotgun (WGS) entry which is preliminary data.</text>
</comment>
<evidence type="ECO:0000313" key="1">
    <source>
        <dbReference type="EMBL" id="RYM34897.1"/>
    </source>
</evidence>
<dbReference type="OrthoDB" id="1467629at2"/>
<sequence>MNVLKFLIISVALAGTSVLSSCKKEGCIDSSSVNYSADAKKDDGSCKYEGEAVIWYGEDTSQELMLQGVSTLKFYVDSKLVGSTSASVYWASAPACGANGSITITKDLGSAKNKTYTYTVEDDLGFTVAGGILNFEANSCESVEIVY</sequence>
<accession>A0A4Q4KPV4</accession>